<dbReference type="PANTHER" id="PTHR24276:SF98">
    <property type="entry name" value="FI18310P1-RELATED"/>
    <property type="match status" value="1"/>
</dbReference>
<keyword evidence="2" id="KW-0645">Protease</keyword>
<sequence>MILLIATSLVLLLSDINVTSSRARHSIGGFNTRIVNGKNAELYDIPSQVGIFFLINNEWNLLCGGVLIKPDKVLTAAHCMEGKTVSDVKVSVGMLNSHGPPTQYEQLKCVNKIKTHEDYVALINDLAILTLDTPVMLNKNVKVAQLADDSSTFFDTPCIISGWGIVNDSETTAPDRLQKTSVMLLSQEECIFYLEDYREQINDRQLVCVLSKQGKLSKSCSGDSGGPLLCGPQLDQLVGITSFGITDCSTEYPDMYTDVTQYYRRWIEKNS</sequence>
<dbReference type="GO" id="GO:0006508">
    <property type="term" value="P:proteolysis"/>
    <property type="evidence" value="ECO:0007669"/>
    <property type="project" value="UniProtKB-KW"/>
</dbReference>
<proteinExistence type="inferred from homology"/>
<dbReference type="PANTHER" id="PTHR24276">
    <property type="entry name" value="POLYSERASE-RELATED"/>
    <property type="match status" value="1"/>
</dbReference>
<dbReference type="PROSITE" id="PS00134">
    <property type="entry name" value="TRYPSIN_HIS"/>
    <property type="match status" value="1"/>
</dbReference>
<dbReference type="InterPro" id="IPR043504">
    <property type="entry name" value="Peptidase_S1_PA_chymotrypsin"/>
</dbReference>
<feature type="chain" id="PRO_5012677380" description="Peptidase S1 domain-containing protein" evidence="6">
    <location>
        <begin position="24"/>
        <end position="271"/>
    </location>
</feature>
<dbReference type="CDD" id="cd00190">
    <property type="entry name" value="Tryp_SPc"/>
    <property type="match status" value="1"/>
</dbReference>
<dbReference type="Proteomes" id="UP000076420">
    <property type="component" value="Unassembled WGS sequence"/>
</dbReference>
<evidence type="ECO:0000313" key="9">
    <source>
        <dbReference type="Proteomes" id="UP000076420"/>
    </source>
</evidence>
<dbReference type="FunFam" id="2.40.10.10:FF:000036">
    <property type="entry name" value="Trypsin beta"/>
    <property type="match status" value="1"/>
</dbReference>
<evidence type="ECO:0000256" key="3">
    <source>
        <dbReference type="ARBA" id="ARBA00022801"/>
    </source>
</evidence>
<evidence type="ECO:0000256" key="6">
    <source>
        <dbReference type="SAM" id="SignalP"/>
    </source>
</evidence>
<evidence type="ECO:0000256" key="5">
    <source>
        <dbReference type="ARBA" id="ARBA00023157"/>
    </source>
</evidence>
<dbReference type="SUPFAM" id="SSF50494">
    <property type="entry name" value="Trypsin-like serine proteases"/>
    <property type="match status" value="1"/>
</dbReference>
<evidence type="ECO:0000313" key="8">
    <source>
        <dbReference type="EnsemblMetazoa" id="BGLB028150-PA"/>
    </source>
</evidence>
<dbReference type="VEuPathDB" id="VectorBase:BGLAX_037683"/>
<dbReference type="InterPro" id="IPR050430">
    <property type="entry name" value="Peptidase_S1"/>
</dbReference>
<feature type="domain" description="Peptidase S1" evidence="7">
    <location>
        <begin position="34"/>
        <end position="271"/>
    </location>
</feature>
<comment type="similarity">
    <text evidence="1">Belongs to the peptidase S1 family.</text>
</comment>
<dbReference type="InterPro" id="IPR001254">
    <property type="entry name" value="Trypsin_dom"/>
</dbReference>
<dbReference type="VEuPathDB" id="VectorBase:BGLB028150"/>
<gene>
    <name evidence="8" type="primary">106063033</name>
</gene>
<keyword evidence="4" id="KW-0720">Serine protease</keyword>
<dbReference type="PRINTS" id="PR00722">
    <property type="entry name" value="CHYMOTRYPSIN"/>
</dbReference>
<dbReference type="InterPro" id="IPR009003">
    <property type="entry name" value="Peptidase_S1_PA"/>
</dbReference>
<evidence type="ECO:0000259" key="7">
    <source>
        <dbReference type="PROSITE" id="PS50240"/>
    </source>
</evidence>
<dbReference type="Gene3D" id="2.40.10.10">
    <property type="entry name" value="Trypsin-like serine proteases"/>
    <property type="match status" value="1"/>
</dbReference>
<dbReference type="EnsemblMetazoa" id="BGLB028150-RA">
    <property type="protein sequence ID" value="BGLB028150-PA"/>
    <property type="gene ID" value="BGLB028150"/>
</dbReference>
<protein>
    <recommendedName>
        <fullName evidence="7">Peptidase S1 domain-containing protein</fullName>
    </recommendedName>
</protein>
<dbReference type="InterPro" id="IPR001314">
    <property type="entry name" value="Peptidase_S1A"/>
</dbReference>
<feature type="signal peptide" evidence="6">
    <location>
        <begin position="1"/>
        <end position="23"/>
    </location>
</feature>
<dbReference type="SMART" id="SM00020">
    <property type="entry name" value="Tryp_SPc"/>
    <property type="match status" value="1"/>
</dbReference>
<evidence type="ECO:0000256" key="4">
    <source>
        <dbReference type="ARBA" id="ARBA00022825"/>
    </source>
</evidence>
<dbReference type="AlphaFoldDB" id="A0A2C9L829"/>
<dbReference type="InterPro" id="IPR018114">
    <property type="entry name" value="TRYPSIN_HIS"/>
</dbReference>
<accession>A0A2C9L829</accession>
<dbReference type="KEGG" id="bgt:106063033"/>
<dbReference type="GO" id="GO:0004252">
    <property type="term" value="F:serine-type endopeptidase activity"/>
    <property type="evidence" value="ECO:0007669"/>
    <property type="project" value="InterPro"/>
</dbReference>
<dbReference type="Pfam" id="PF00089">
    <property type="entry name" value="Trypsin"/>
    <property type="match status" value="1"/>
</dbReference>
<dbReference type="FunFam" id="2.40.10.10:FF:000068">
    <property type="entry name" value="transmembrane protease serine 2"/>
    <property type="match status" value="1"/>
</dbReference>
<reference evidence="8" key="1">
    <citation type="submission" date="2020-05" db="UniProtKB">
        <authorList>
            <consortium name="EnsemblMetazoa"/>
        </authorList>
    </citation>
    <scope>IDENTIFICATION</scope>
    <source>
        <strain evidence="8">BB02</strain>
    </source>
</reference>
<keyword evidence="6" id="KW-0732">Signal</keyword>
<name>A0A2C9L829_BIOGL</name>
<keyword evidence="5" id="KW-1015">Disulfide bond</keyword>
<dbReference type="PROSITE" id="PS50240">
    <property type="entry name" value="TRYPSIN_DOM"/>
    <property type="match status" value="1"/>
</dbReference>
<evidence type="ECO:0000256" key="1">
    <source>
        <dbReference type="ARBA" id="ARBA00007664"/>
    </source>
</evidence>
<organism evidence="8 9">
    <name type="scientific">Biomphalaria glabrata</name>
    <name type="common">Bloodfluke planorb</name>
    <name type="synonym">Freshwater snail</name>
    <dbReference type="NCBI Taxonomy" id="6526"/>
    <lineage>
        <taxon>Eukaryota</taxon>
        <taxon>Metazoa</taxon>
        <taxon>Spiralia</taxon>
        <taxon>Lophotrochozoa</taxon>
        <taxon>Mollusca</taxon>
        <taxon>Gastropoda</taxon>
        <taxon>Heterobranchia</taxon>
        <taxon>Euthyneura</taxon>
        <taxon>Panpulmonata</taxon>
        <taxon>Hygrophila</taxon>
        <taxon>Lymnaeoidea</taxon>
        <taxon>Planorbidae</taxon>
        <taxon>Biomphalaria</taxon>
    </lineage>
</organism>
<keyword evidence="3" id="KW-0378">Hydrolase</keyword>
<evidence type="ECO:0000256" key="2">
    <source>
        <dbReference type="ARBA" id="ARBA00022670"/>
    </source>
</evidence>
<dbReference type="STRING" id="6526.A0A2C9L829"/>